<feature type="transmembrane region" description="Helical" evidence="6">
    <location>
        <begin position="259"/>
        <end position="276"/>
    </location>
</feature>
<dbReference type="Proteomes" id="UP000078544">
    <property type="component" value="Unassembled WGS sequence"/>
</dbReference>
<feature type="transmembrane region" description="Helical" evidence="6">
    <location>
        <begin position="105"/>
        <end position="130"/>
    </location>
</feature>
<comment type="subcellular location">
    <subcellularLocation>
        <location evidence="1">Membrane</location>
        <topology evidence="1">Multi-pass membrane protein</topology>
    </subcellularLocation>
</comment>
<proteinExistence type="inferred from homology"/>
<evidence type="ECO:0000256" key="2">
    <source>
        <dbReference type="ARBA" id="ARBA00022692"/>
    </source>
</evidence>
<keyword evidence="4 6" id="KW-0472">Membrane</keyword>
<dbReference type="PANTHER" id="PTHR33048:SF160">
    <property type="entry name" value="SAT4 FAMILY MEMBRANE PROTEIN"/>
    <property type="match status" value="1"/>
</dbReference>
<accession>A0A167XWG5</accession>
<evidence type="ECO:0000313" key="9">
    <source>
        <dbReference type="Proteomes" id="UP000078544"/>
    </source>
</evidence>
<dbReference type="InterPro" id="IPR049326">
    <property type="entry name" value="Rhodopsin_dom_fungi"/>
</dbReference>
<evidence type="ECO:0000259" key="7">
    <source>
        <dbReference type="Pfam" id="PF20684"/>
    </source>
</evidence>
<dbReference type="AlphaFoldDB" id="A0A167XWG5"/>
<evidence type="ECO:0000256" key="5">
    <source>
        <dbReference type="ARBA" id="ARBA00038359"/>
    </source>
</evidence>
<dbReference type="OrthoDB" id="4935043at2759"/>
<feature type="domain" description="Rhodopsin" evidence="7">
    <location>
        <begin position="48"/>
        <end position="309"/>
    </location>
</feature>
<keyword evidence="2 6" id="KW-0812">Transmembrane</keyword>
<dbReference type="STRING" id="1081109.A0A167XWG5"/>
<evidence type="ECO:0000313" key="8">
    <source>
        <dbReference type="EMBL" id="KZZ90556.1"/>
    </source>
</evidence>
<feature type="transmembrane region" description="Helical" evidence="6">
    <location>
        <begin position="63"/>
        <end position="85"/>
    </location>
</feature>
<gene>
    <name evidence="8" type="ORF">AAL_07242</name>
</gene>
<evidence type="ECO:0000256" key="4">
    <source>
        <dbReference type="ARBA" id="ARBA00023136"/>
    </source>
</evidence>
<feature type="transmembrane region" description="Helical" evidence="6">
    <location>
        <begin position="29"/>
        <end position="51"/>
    </location>
</feature>
<evidence type="ECO:0000256" key="1">
    <source>
        <dbReference type="ARBA" id="ARBA00004141"/>
    </source>
</evidence>
<reference evidence="8 9" key="1">
    <citation type="journal article" date="2016" name="Genome Biol. Evol.">
        <title>Divergent and convergent evolution of fungal pathogenicity.</title>
        <authorList>
            <person name="Shang Y."/>
            <person name="Xiao G."/>
            <person name="Zheng P."/>
            <person name="Cen K."/>
            <person name="Zhan S."/>
            <person name="Wang C."/>
        </authorList>
    </citation>
    <scope>NUCLEOTIDE SEQUENCE [LARGE SCALE GENOMIC DNA]</scope>
    <source>
        <strain evidence="8 9">RCEF 2490</strain>
    </source>
</reference>
<name>A0A167XWG5_9HYPO</name>
<evidence type="ECO:0000256" key="6">
    <source>
        <dbReference type="SAM" id="Phobius"/>
    </source>
</evidence>
<protein>
    <recommendedName>
        <fullName evidence="7">Rhodopsin domain-containing protein</fullName>
    </recommendedName>
</protein>
<keyword evidence="9" id="KW-1185">Reference proteome</keyword>
<dbReference type="InterPro" id="IPR052337">
    <property type="entry name" value="SAT4-like"/>
</dbReference>
<dbReference type="GO" id="GO:0016020">
    <property type="term" value="C:membrane"/>
    <property type="evidence" value="ECO:0007669"/>
    <property type="project" value="UniProtKB-SubCell"/>
</dbReference>
<organism evidence="8 9">
    <name type="scientific">Moelleriella libera RCEF 2490</name>
    <dbReference type="NCBI Taxonomy" id="1081109"/>
    <lineage>
        <taxon>Eukaryota</taxon>
        <taxon>Fungi</taxon>
        <taxon>Dikarya</taxon>
        <taxon>Ascomycota</taxon>
        <taxon>Pezizomycotina</taxon>
        <taxon>Sordariomycetes</taxon>
        <taxon>Hypocreomycetidae</taxon>
        <taxon>Hypocreales</taxon>
        <taxon>Clavicipitaceae</taxon>
        <taxon>Moelleriella</taxon>
    </lineage>
</organism>
<sequence length="427" mass="47894">MDIILELPALEPPPGVVPNFARPDADYTFGYVMIIITSVLSLIAVSTRLISSTIARRFYAEDLLVVIALGLFAGSQYITYDLAIYPGAWSHQWDIQIKFLPHYLYFSHIGAVLYGPTALSIKLAILINWLRIFVPQGQRNTTYWIIQTHIWANVLFYGITTITEIFRCWPREKIWNILYQGGGRCPINIEAQNLATSVLNVVSDSAILALPQSIIWRLQMPRAKKIGVSLLFVVGVAFVCPSVVPNRISRGDANSPPTFRAWVFGVIRSVYLVWLLKADDALHLMTGVIMWTMWEITAGLLVIGIPAVPRVCKVLSLSGSGISWLRFASRRPPQGGSPIAPHRQLDEPRIPKRRGLWEISELQTQDVESMDSATASNDTAVQVIEKPSMCKSEDNVMRSRDELILQDWSASARRLYFGPPLTSRSDE</sequence>
<feature type="transmembrane region" description="Helical" evidence="6">
    <location>
        <begin position="288"/>
        <end position="308"/>
    </location>
</feature>
<dbReference type="Pfam" id="PF20684">
    <property type="entry name" value="Fung_rhodopsin"/>
    <property type="match status" value="1"/>
</dbReference>
<evidence type="ECO:0000256" key="3">
    <source>
        <dbReference type="ARBA" id="ARBA00022989"/>
    </source>
</evidence>
<comment type="caution">
    <text evidence="8">The sequence shown here is derived from an EMBL/GenBank/DDBJ whole genome shotgun (WGS) entry which is preliminary data.</text>
</comment>
<dbReference type="EMBL" id="AZGY01000021">
    <property type="protein sequence ID" value="KZZ90556.1"/>
    <property type="molecule type" value="Genomic_DNA"/>
</dbReference>
<comment type="similarity">
    <text evidence="5">Belongs to the SAT4 family.</text>
</comment>
<feature type="transmembrane region" description="Helical" evidence="6">
    <location>
        <begin position="226"/>
        <end position="244"/>
    </location>
</feature>
<keyword evidence="3 6" id="KW-1133">Transmembrane helix</keyword>
<dbReference type="PANTHER" id="PTHR33048">
    <property type="entry name" value="PTH11-LIKE INTEGRAL MEMBRANE PROTEIN (AFU_ORTHOLOGUE AFUA_5G11245)"/>
    <property type="match status" value="1"/>
</dbReference>